<dbReference type="PANTHER" id="PTHR43284">
    <property type="entry name" value="ASPARAGINE SYNTHETASE (GLUTAMINE-HYDROLYZING)"/>
    <property type="match status" value="1"/>
</dbReference>
<dbReference type="Pfam" id="PF13537">
    <property type="entry name" value="GATase_7"/>
    <property type="match status" value="1"/>
</dbReference>
<feature type="domain" description="Asparagine synthetase" evidence="4">
    <location>
        <begin position="237"/>
        <end position="317"/>
    </location>
</feature>
<dbReference type="InterPro" id="IPR051786">
    <property type="entry name" value="ASN_synthetase/amidase"/>
</dbReference>
<sequence>MNILYGLVSFDPDTNSDLFPIIQNSLSEFAPSLISDSVDHGSHIGVQTRSLHTEFQAQELLYSENNCQIISTGRIDNRKDLFTLLSMKIDESIPNNILLLKLYLLLGDDFVKKIDGEWTLVIWNGNSKELFLARDPFGIGTIYYRKGHDYIAFSSLLKGLLDFDKSHLKINESYIAGILTVWDRLNDETAFEDIHFLLPAHYLKIINGKTEFKRYWIAENTPVLQLNTEMEYVTRFNAKLEQSVRNRIQGANKIGSQLSSGFDSSTITTVASEILKKEGKSLTAFTSIPKEDTSDLFNPLTATNESYLTIPTAQFLGNVDLQLIRSEQVSIVQNLKEMTDLHHSPLHAAGNLFWIYEIYRNAGKEGIDTMLIGQFGNSTISWTGYTEKNSVKEKIKQLIGFDSNEKLTISSYIGLMSQKFKKYMGIDQSKIWDSYSHINSKFAEDIDLEKRMLESGHDPYFRQLVPNEKKQIQFINPQFSKIGAVWHDLSYYFDIKTFDPSADKNLVEFCLSVPNEYYYRYDTPKWLIKTAMKGRLLDDLIHQKKKGRQATDLSLRIANEAKEFEQLLESFDQNKAITYYLDIQKMKDSLASIIKDPRNKNAYNNSIYLTRSISCALFIQSHPNKFV</sequence>
<dbReference type="InterPro" id="IPR001962">
    <property type="entry name" value="Asn_synthase"/>
</dbReference>
<gene>
    <name evidence="6" type="ORF">U0R11_09200</name>
</gene>
<dbReference type="SUPFAM" id="SSF52402">
    <property type="entry name" value="Adenine nucleotide alpha hydrolases-like"/>
    <property type="match status" value="1"/>
</dbReference>
<protein>
    <recommendedName>
        <fullName evidence="2">asparagine synthase (glutamine-hydrolyzing)</fullName>
        <ecNumber evidence="2">6.3.5.4</ecNumber>
    </recommendedName>
</protein>
<feature type="domain" description="Asparagine synthetase" evidence="4">
    <location>
        <begin position="500"/>
        <end position="586"/>
    </location>
</feature>
<reference evidence="6 7" key="1">
    <citation type="submission" date="2024-07" db="EMBL/GenBank/DDBJ databases">
        <authorList>
            <person name="Pitt A."/>
            <person name="Hahn M.W."/>
        </authorList>
    </citation>
    <scope>NUCLEOTIDE SEQUENCE [LARGE SCALE GENOMIC DNA]</scope>
    <source>
        <strain evidence="6 7">1-SAACH-A3</strain>
    </source>
</reference>
<dbReference type="EC" id="6.3.5.4" evidence="2"/>
<proteinExistence type="predicted"/>
<name>A0ABW8RUZ0_9BACT</name>
<dbReference type="SUPFAM" id="SSF56235">
    <property type="entry name" value="N-terminal nucleophile aminohydrolases (Ntn hydrolases)"/>
    <property type="match status" value="1"/>
</dbReference>
<evidence type="ECO:0000256" key="3">
    <source>
        <dbReference type="ARBA" id="ARBA00048741"/>
    </source>
</evidence>
<dbReference type="InterPro" id="IPR014729">
    <property type="entry name" value="Rossmann-like_a/b/a_fold"/>
</dbReference>
<comment type="catalytic activity">
    <reaction evidence="3">
        <text>L-aspartate + L-glutamine + ATP + H2O = L-asparagine + L-glutamate + AMP + diphosphate + H(+)</text>
        <dbReference type="Rhea" id="RHEA:12228"/>
        <dbReference type="ChEBI" id="CHEBI:15377"/>
        <dbReference type="ChEBI" id="CHEBI:15378"/>
        <dbReference type="ChEBI" id="CHEBI:29985"/>
        <dbReference type="ChEBI" id="CHEBI:29991"/>
        <dbReference type="ChEBI" id="CHEBI:30616"/>
        <dbReference type="ChEBI" id="CHEBI:33019"/>
        <dbReference type="ChEBI" id="CHEBI:58048"/>
        <dbReference type="ChEBI" id="CHEBI:58359"/>
        <dbReference type="ChEBI" id="CHEBI:456215"/>
        <dbReference type="EC" id="6.3.5.4"/>
    </reaction>
</comment>
<evidence type="ECO:0000259" key="5">
    <source>
        <dbReference type="Pfam" id="PF13537"/>
    </source>
</evidence>
<evidence type="ECO:0000313" key="7">
    <source>
        <dbReference type="Proteomes" id="UP001623558"/>
    </source>
</evidence>
<dbReference type="InterPro" id="IPR029055">
    <property type="entry name" value="Ntn_hydrolases_N"/>
</dbReference>
<comment type="pathway">
    <text evidence="1">Amino-acid biosynthesis; L-asparagine biosynthesis; L-asparagine from L-aspartate (L-Gln route): step 1/1.</text>
</comment>
<organism evidence="6 7">
    <name type="scientific">Aquirufa salirivi</name>
    <dbReference type="NCBI Taxonomy" id="3104729"/>
    <lineage>
        <taxon>Bacteria</taxon>
        <taxon>Pseudomonadati</taxon>
        <taxon>Bacteroidota</taxon>
        <taxon>Cytophagia</taxon>
        <taxon>Cytophagales</taxon>
        <taxon>Flectobacillaceae</taxon>
        <taxon>Aquirufa</taxon>
    </lineage>
</organism>
<dbReference type="Pfam" id="PF00733">
    <property type="entry name" value="Asn_synthase"/>
    <property type="match status" value="2"/>
</dbReference>
<evidence type="ECO:0000256" key="2">
    <source>
        <dbReference type="ARBA" id="ARBA00012737"/>
    </source>
</evidence>
<keyword evidence="7" id="KW-1185">Reference proteome</keyword>
<evidence type="ECO:0000313" key="6">
    <source>
        <dbReference type="EMBL" id="MFL0162563.1"/>
    </source>
</evidence>
<dbReference type="EMBL" id="JBEWZH010000006">
    <property type="protein sequence ID" value="MFL0162563.1"/>
    <property type="molecule type" value="Genomic_DNA"/>
</dbReference>
<dbReference type="InterPro" id="IPR017932">
    <property type="entry name" value="GATase_2_dom"/>
</dbReference>
<accession>A0ABW8RUZ0</accession>
<dbReference type="PANTHER" id="PTHR43284:SF1">
    <property type="entry name" value="ASPARAGINE SYNTHETASE"/>
    <property type="match status" value="1"/>
</dbReference>
<dbReference type="RefSeq" id="WP_406751407.1">
    <property type="nucleotide sequence ID" value="NZ_JBEWZH010000006.1"/>
</dbReference>
<dbReference type="Proteomes" id="UP001623558">
    <property type="component" value="Unassembled WGS sequence"/>
</dbReference>
<comment type="caution">
    <text evidence="6">The sequence shown here is derived from an EMBL/GenBank/DDBJ whole genome shotgun (WGS) entry which is preliminary data.</text>
</comment>
<evidence type="ECO:0000259" key="4">
    <source>
        <dbReference type="Pfam" id="PF00733"/>
    </source>
</evidence>
<evidence type="ECO:0000256" key="1">
    <source>
        <dbReference type="ARBA" id="ARBA00005187"/>
    </source>
</evidence>
<dbReference type="Gene3D" id="3.40.50.620">
    <property type="entry name" value="HUPs"/>
    <property type="match status" value="1"/>
</dbReference>
<dbReference type="Gene3D" id="3.60.20.10">
    <property type="entry name" value="Glutamine Phosphoribosylpyrophosphate, subunit 1, domain 1"/>
    <property type="match status" value="1"/>
</dbReference>
<feature type="domain" description="Glutamine amidotransferase type-2" evidence="5">
    <location>
        <begin position="56"/>
        <end position="161"/>
    </location>
</feature>